<dbReference type="PaxDb" id="35128-Thaps5588"/>
<dbReference type="EMBL" id="CM000642">
    <property type="protein sequence ID" value="EED92535.1"/>
    <property type="molecule type" value="Genomic_DNA"/>
</dbReference>
<feature type="compositionally biased region" description="Low complexity" evidence="1">
    <location>
        <begin position="114"/>
        <end position="125"/>
    </location>
</feature>
<dbReference type="RefSeq" id="XP_002290783.1">
    <property type="nucleotide sequence ID" value="XM_002290747.1"/>
</dbReference>
<feature type="compositionally biased region" description="Polar residues" evidence="1">
    <location>
        <begin position="27"/>
        <end position="57"/>
    </location>
</feature>
<feature type="compositionally biased region" description="Polar residues" evidence="1">
    <location>
        <begin position="70"/>
        <end position="86"/>
    </location>
</feature>
<accession>B8C3B8</accession>
<evidence type="ECO:0000256" key="1">
    <source>
        <dbReference type="SAM" id="MobiDB-lite"/>
    </source>
</evidence>
<keyword evidence="3" id="KW-1185">Reference proteome</keyword>
<reference evidence="2 3" key="2">
    <citation type="journal article" date="2008" name="Nature">
        <title>The Phaeodactylum genome reveals the evolutionary history of diatom genomes.</title>
        <authorList>
            <person name="Bowler C."/>
            <person name="Allen A.E."/>
            <person name="Badger J.H."/>
            <person name="Grimwood J."/>
            <person name="Jabbari K."/>
            <person name="Kuo A."/>
            <person name="Maheswari U."/>
            <person name="Martens C."/>
            <person name="Maumus F."/>
            <person name="Otillar R.P."/>
            <person name="Rayko E."/>
            <person name="Salamov A."/>
            <person name="Vandepoele K."/>
            <person name="Beszteri B."/>
            <person name="Gruber A."/>
            <person name="Heijde M."/>
            <person name="Katinka M."/>
            <person name="Mock T."/>
            <person name="Valentin K."/>
            <person name="Verret F."/>
            <person name="Berges J.A."/>
            <person name="Brownlee C."/>
            <person name="Cadoret J.P."/>
            <person name="Chiovitti A."/>
            <person name="Choi C.J."/>
            <person name="Coesel S."/>
            <person name="De Martino A."/>
            <person name="Detter J.C."/>
            <person name="Durkin C."/>
            <person name="Falciatore A."/>
            <person name="Fournet J."/>
            <person name="Haruta M."/>
            <person name="Huysman M.J."/>
            <person name="Jenkins B.D."/>
            <person name="Jiroutova K."/>
            <person name="Jorgensen R.E."/>
            <person name="Joubert Y."/>
            <person name="Kaplan A."/>
            <person name="Kroger N."/>
            <person name="Kroth P.G."/>
            <person name="La Roche J."/>
            <person name="Lindquist E."/>
            <person name="Lommer M."/>
            <person name="Martin-Jezequel V."/>
            <person name="Lopez P.J."/>
            <person name="Lucas S."/>
            <person name="Mangogna M."/>
            <person name="McGinnis K."/>
            <person name="Medlin L.K."/>
            <person name="Montsant A."/>
            <person name="Oudot-Le Secq M.P."/>
            <person name="Napoli C."/>
            <person name="Obornik M."/>
            <person name="Parker M.S."/>
            <person name="Petit J.L."/>
            <person name="Porcel B.M."/>
            <person name="Poulsen N."/>
            <person name="Robison M."/>
            <person name="Rychlewski L."/>
            <person name="Rynearson T.A."/>
            <person name="Schmutz J."/>
            <person name="Shapiro H."/>
            <person name="Siaut M."/>
            <person name="Stanley M."/>
            <person name="Sussman M.R."/>
            <person name="Taylor A.R."/>
            <person name="Vardi A."/>
            <person name="von Dassow P."/>
            <person name="Vyverman W."/>
            <person name="Willis A."/>
            <person name="Wyrwicz L.S."/>
            <person name="Rokhsar D.S."/>
            <person name="Weissenbach J."/>
            <person name="Armbrust E.V."/>
            <person name="Green B.R."/>
            <person name="Van de Peer Y."/>
            <person name="Grigoriev I.V."/>
        </authorList>
    </citation>
    <scope>NUCLEOTIDE SEQUENCE [LARGE SCALE GENOMIC DNA]</scope>
    <source>
        <strain evidence="2 3">CCMP1335</strain>
    </source>
</reference>
<dbReference type="KEGG" id="tps:THAPSDRAFT_5588"/>
<feature type="region of interest" description="Disordered" evidence="1">
    <location>
        <begin position="1"/>
        <end position="128"/>
    </location>
</feature>
<dbReference type="HOGENOM" id="CLU_1374713_0_0_1"/>
<evidence type="ECO:0000313" key="3">
    <source>
        <dbReference type="Proteomes" id="UP000001449"/>
    </source>
</evidence>
<dbReference type="GeneID" id="7448164"/>
<dbReference type="Proteomes" id="UP000001449">
    <property type="component" value="Chromosome 5"/>
</dbReference>
<dbReference type="InParanoid" id="B8C3B8"/>
<proteinExistence type="predicted"/>
<dbReference type="AlphaFoldDB" id="B8C3B8"/>
<organism evidence="2 3">
    <name type="scientific">Thalassiosira pseudonana</name>
    <name type="common">Marine diatom</name>
    <name type="synonym">Cyclotella nana</name>
    <dbReference type="NCBI Taxonomy" id="35128"/>
    <lineage>
        <taxon>Eukaryota</taxon>
        <taxon>Sar</taxon>
        <taxon>Stramenopiles</taxon>
        <taxon>Ochrophyta</taxon>
        <taxon>Bacillariophyta</taxon>
        <taxon>Coscinodiscophyceae</taxon>
        <taxon>Thalassiosirophycidae</taxon>
        <taxon>Thalassiosirales</taxon>
        <taxon>Thalassiosiraceae</taxon>
        <taxon>Thalassiosira</taxon>
    </lineage>
</organism>
<protein>
    <submittedName>
        <fullName evidence="2">Uncharacterized protein</fullName>
    </submittedName>
</protein>
<reference evidence="2 3" key="1">
    <citation type="journal article" date="2004" name="Science">
        <title>The genome of the diatom Thalassiosira pseudonana: ecology, evolution, and metabolism.</title>
        <authorList>
            <person name="Armbrust E.V."/>
            <person name="Berges J.A."/>
            <person name="Bowler C."/>
            <person name="Green B.R."/>
            <person name="Martinez D."/>
            <person name="Putnam N.H."/>
            <person name="Zhou S."/>
            <person name="Allen A.E."/>
            <person name="Apt K.E."/>
            <person name="Bechner M."/>
            <person name="Brzezinski M.A."/>
            <person name="Chaal B.K."/>
            <person name="Chiovitti A."/>
            <person name="Davis A.K."/>
            <person name="Demarest M.S."/>
            <person name="Detter J.C."/>
            <person name="Glavina T."/>
            <person name="Goodstein D."/>
            <person name="Hadi M.Z."/>
            <person name="Hellsten U."/>
            <person name="Hildebrand M."/>
            <person name="Jenkins B.D."/>
            <person name="Jurka J."/>
            <person name="Kapitonov V.V."/>
            <person name="Kroger N."/>
            <person name="Lau W.W."/>
            <person name="Lane T.W."/>
            <person name="Larimer F.W."/>
            <person name="Lippmeier J.C."/>
            <person name="Lucas S."/>
            <person name="Medina M."/>
            <person name="Montsant A."/>
            <person name="Obornik M."/>
            <person name="Parker M.S."/>
            <person name="Palenik B."/>
            <person name="Pazour G.J."/>
            <person name="Richardson P.M."/>
            <person name="Rynearson T.A."/>
            <person name="Saito M.A."/>
            <person name="Schwartz D.C."/>
            <person name="Thamatrakoln K."/>
            <person name="Valentin K."/>
            <person name="Vardi A."/>
            <person name="Wilkerson F.P."/>
            <person name="Rokhsar D.S."/>
        </authorList>
    </citation>
    <scope>NUCLEOTIDE SEQUENCE [LARGE SCALE GENOMIC DNA]</scope>
    <source>
        <strain evidence="2 3">CCMP1335</strain>
    </source>
</reference>
<name>B8C3B8_THAPS</name>
<feature type="compositionally biased region" description="Polar residues" evidence="1">
    <location>
        <begin position="1"/>
        <end position="19"/>
    </location>
</feature>
<gene>
    <name evidence="2" type="ORF">THAPSDRAFT_5588</name>
</gene>
<sequence>MASPSKSAAARSTGSSSNGGDERNRDSVASSNFYDLTADNNGHQQPTAEVSTTSSGGRQRGAVMDGGRSFPSNQPGQGSDVSNSKAAASVIGLVHDSPAAKGGVGKRATRRSPVKSTKTTQQTVQRGNDSRERIMGLLVAIVELTLLHLQCLAHNNHNNTFPCSRGDQTTNPKNQKMLPQSRMIYLILSTGYAITPREQ</sequence>
<evidence type="ECO:0000313" key="2">
    <source>
        <dbReference type="EMBL" id="EED92535.1"/>
    </source>
</evidence>